<reference evidence="2 3" key="1">
    <citation type="journal article" date="2021" name="ISME Commun">
        <title>Automated analysis of genomic sequences facilitates high-throughput and comprehensive description of bacteria.</title>
        <authorList>
            <person name="Hitch T.C.A."/>
        </authorList>
    </citation>
    <scope>NUCLEOTIDE SEQUENCE [LARGE SCALE GENOMIC DNA]</scope>
    <source>
        <strain evidence="2 3">Sanger_31</strain>
    </source>
</reference>
<dbReference type="Gene3D" id="3.30.565.60">
    <property type="match status" value="1"/>
</dbReference>
<dbReference type="InterPro" id="IPR007421">
    <property type="entry name" value="Schlafen_AlbA_2_dom"/>
</dbReference>
<evidence type="ECO:0000259" key="1">
    <source>
        <dbReference type="Pfam" id="PF04326"/>
    </source>
</evidence>
<dbReference type="Gene3D" id="3.30.950.30">
    <property type="entry name" value="Schlafen, AAA domain"/>
    <property type="match status" value="1"/>
</dbReference>
<dbReference type="InterPro" id="IPR038461">
    <property type="entry name" value="Schlafen_AlbA_2_dom_sf"/>
</dbReference>
<keyword evidence="3" id="KW-1185">Reference proteome</keyword>
<comment type="caution">
    <text evidence="2">The sequence shown here is derived from an EMBL/GenBank/DDBJ whole genome shotgun (WGS) entry which is preliminary data.</text>
</comment>
<dbReference type="PANTHER" id="PTHR30595:SF6">
    <property type="entry name" value="SCHLAFEN ALBA-2 DOMAIN-CONTAINING PROTEIN"/>
    <property type="match status" value="1"/>
</dbReference>
<evidence type="ECO:0000313" key="3">
    <source>
        <dbReference type="Proteomes" id="UP001208131"/>
    </source>
</evidence>
<organism evidence="2 3">
    <name type="scientific">Hominimerdicola aceti</name>
    <dbReference type="NCBI Taxonomy" id="2981726"/>
    <lineage>
        <taxon>Bacteria</taxon>
        <taxon>Bacillati</taxon>
        <taxon>Bacillota</taxon>
        <taxon>Clostridia</taxon>
        <taxon>Eubacteriales</taxon>
        <taxon>Oscillospiraceae</taxon>
        <taxon>Hominimerdicola</taxon>
    </lineage>
</organism>
<dbReference type="RefSeq" id="WP_267301025.1">
    <property type="nucleotide sequence ID" value="NZ_JAOQJZ010000006.1"/>
</dbReference>
<protein>
    <submittedName>
        <fullName evidence="2">DNA binding domain-containing protein</fullName>
    </submittedName>
</protein>
<dbReference type="Pfam" id="PF04326">
    <property type="entry name" value="SLFN_AlbA_2"/>
    <property type="match status" value="1"/>
</dbReference>
<name>A0AAE3LKH9_9FIRM</name>
<dbReference type="EMBL" id="JAOQJZ010000006">
    <property type="protein sequence ID" value="MCU6705747.1"/>
    <property type="molecule type" value="Genomic_DNA"/>
</dbReference>
<sequence length="477" mass="53484">MLDNELIDMVKQIQLVRSESNNVEIKAANKGCPKVRDSLSSFSNQSGGGVIIFGVDENDGYEVCGVYDTADLMKKVEAQCKEMTPVIRPLFSVASIDGKTVVSAEIQEIDNTDKPCFYSGVGRLKGSYVRSGDADRLMTEYEVYSYEAFKKSIHDELRICERAFTKDIQTNAFKLYFDLLKSKKPNLAELSNEEICRLQGFTDEGKPTLTGIMLFSNYPQAFFPQLCITAVSVPGTEISSTASVGERFIDNQRIDGTLVQMLNDALVFVRKNMKTATIIDPNTGKRTDKTEYPVIAIRELILNALIHRDYSIHTDTTPITIKMFSNRFEIENPGGLYGRMTLDRLGKVSADTRNPKIAGAMEILGETENRYSGIPTIINAMEESGLPAPKFESDRGVFKVTLYNSAAESVPIDDIETEILEFCKTPRSRNEIAEFFNGRMTIAYVMERYVKPMIASGRLIMTIPEKPKSKYQKFLAR</sequence>
<dbReference type="PANTHER" id="PTHR30595">
    <property type="entry name" value="GLPR-RELATED TRANSCRIPTIONAL REPRESSOR"/>
    <property type="match status" value="1"/>
</dbReference>
<dbReference type="Pfam" id="PF13749">
    <property type="entry name" value="HATPase_c_4"/>
    <property type="match status" value="1"/>
</dbReference>
<feature type="domain" description="Schlafen AlbA-2" evidence="1">
    <location>
        <begin position="19"/>
        <end position="138"/>
    </location>
</feature>
<evidence type="ECO:0000313" key="2">
    <source>
        <dbReference type="EMBL" id="MCU6705747.1"/>
    </source>
</evidence>
<accession>A0AAE3LKH9</accession>
<dbReference type="Proteomes" id="UP001208131">
    <property type="component" value="Unassembled WGS sequence"/>
</dbReference>
<gene>
    <name evidence="2" type="ORF">OCV57_07405</name>
</gene>
<dbReference type="AlphaFoldDB" id="A0AAE3LKH9"/>
<proteinExistence type="predicted"/>
<dbReference type="InterPro" id="IPR038475">
    <property type="entry name" value="RecG_C_sf"/>
</dbReference>